<keyword evidence="6 7" id="KW-0472">Membrane</keyword>
<evidence type="ECO:0000256" key="2">
    <source>
        <dbReference type="ARBA" id="ARBA00022448"/>
    </source>
</evidence>
<evidence type="ECO:0000256" key="7">
    <source>
        <dbReference type="RuleBase" id="RU363032"/>
    </source>
</evidence>
<evidence type="ECO:0000259" key="8">
    <source>
        <dbReference type="PROSITE" id="PS50928"/>
    </source>
</evidence>
<name>A0A374PDW5_9FIRM</name>
<reference evidence="9 10" key="1">
    <citation type="submission" date="2018-08" db="EMBL/GenBank/DDBJ databases">
        <title>A genome reference for cultivated species of the human gut microbiota.</title>
        <authorList>
            <person name="Zou Y."/>
            <person name="Xue W."/>
            <person name="Luo G."/>
        </authorList>
    </citation>
    <scope>NUCLEOTIDE SEQUENCE [LARGE SCALE GENOMIC DNA]</scope>
    <source>
        <strain evidence="9 10">TM09-12</strain>
    </source>
</reference>
<evidence type="ECO:0000313" key="10">
    <source>
        <dbReference type="Proteomes" id="UP000263014"/>
    </source>
</evidence>
<dbReference type="InterPro" id="IPR051393">
    <property type="entry name" value="ABC_transporter_permease"/>
</dbReference>
<dbReference type="Pfam" id="PF00528">
    <property type="entry name" value="BPD_transp_1"/>
    <property type="match status" value="1"/>
</dbReference>
<dbReference type="GO" id="GO:0055085">
    <property type="term" value="P:transmembrane transport"/>
    <property type="evidence" value="ECO:0007669"/>
    <property type="project" value="InterPro"/>
</dbReference>
<comment type="caution">
    <text evidence="9">The sequence shown here is derived from an EMBL/GenBank/DDBJ whole genome shotgun (WGS) entry which is preliminary data.</text>
</comment>
<sequence length="269" mass="30087">MFIVVLWQPLVSGVVLSFFETKGYDAVAFIGLQNYSDIITNSEFLASLTNTFAYTFWSLLIGFLIPVVVAVMLNEMIHLKAVFRFLFYFPAMIPGMATALLWYFIFDPGKGGILNILLGALGLEPSQWLQNPKLSIPLIVITMTWRGFGSAMLIYLAALQGINRDLYEAASIDGAGFFRKIWYVQVPCIKSLMGLMLIRQIISVFQVMQEPLAMTSGGPNNASMSLMLSSYYYGFRYFEAGRSMAVGTITFLILAVLTVIYQIASREKD</sequence>
<dbReference type="InterPro" id="IPR000515">
    <property type="entry name" value="MetI-like"/>
</dbReference>
<comment type="similarity">
    <text evidence="7">Belongs to the binding-protein-dependent transport system permease family.</text>
</comment>
<evidence type="ECO:0000256" key="6">
    <source>
        <dbReference type="ARBA" id="ARBA00023136"/>
    </source>
</evidence>
<evidence type="ECO:0000256" key="4">
    <source>
        <dbReference type="ARBA" id="ARBA00022692"/>
    </source>
</evidence>
<evidence type="ECO:0000256" key="5">
    <source>
        <dbReference type="ARBA" id="ARBA00022989"/>
    </source>
</evidence>
<proteinExistence type="inferred from homology"/>
<keyword evidence="5 7" id="KW-1133">Transmembrane helix</keyword>
<dbReference type="CDD" id="cd06261">
    <property type="entry name" value="TM_PBP2"/>
    <property type="match status" value="1"/>
</dbReference>
<comment type="subcellular location">
    <subcellularLocation>
        <location evidence="1 7">Cell membrane</location>
        <topology evidence="1 7">Multi-pass membrane protein</topology>
    </subcellularLocation>
</comment>
<feature type="transmembrane region" description="Helical" evidence="7">
    <location>
        <begin position="245"/>
        <end position="264"/>
    </location>
</feature>
<dbReference type="PROSITE" id="PS50928">
    <property type="entry name" value="ABC_TM1"/>
    <property type="match status" value="1"/>
</dbReference>
<accession>A0A374PDW5</accession>
<dbReference type="AlphaFoldDB" id="A0A374PDW5"/>
<gene>
    <name evidence="9" type="ORF">DXD79_05115</name>
</gene>
<dbReference type="PANTHER" id="PTHR30193:SF41">
    <property type="entry name" value="DIACETYLCHITOBIOSE UPTAKE SYSTEM PERMEASE PROTEIN NGCF"/>
    <property type="match status" value="1"/>
</dbReference>
<evidence type="ECO:0000256" key="1">
    <source>
        <dbReference type="ARBA" id="ARBA00004651"/>
    </source>
</evidence>
<dbReference type="PANTHER" id="PTHR30193">
    <property type="entry name" value="ABC TRANSPORTER PERMEASE PROTEIN"/>
    <property type="match status" value="1"/>
</dbReference>
<dbReference type="Proteomes" id="UP000263014">
    <property type="component" value="Unassembled WGS sequence"/>
</dbReference>
<keyword evidence="4 7" id="KW-0812">Transmembrane</keyword>
<dbReference type="SUPFAM" id="SSF161098">
    <property type="entry name" value="MetI-like"/>
    <property type="match status" value="1"/>
</dbReference>
<keyword evidence="3" id="KW-1003">Cell membrane</keyword>
<feature type="transmembrane region" description="Helical" evidence="7">
    <location>
        <begin position="85"/>
        <end position="105"/>
    </location>
</feature>
<protein>
    <submittedName>
        <fullName evidence="9">Sugar ABC transporter permease</fullName>
    </submittedName>
</protein>
<feature type="domain" description="ABC transmembrane type-1" evidence="8">
    <location>
        <begin position="48"/>
        <end position="261"/>
    </location>
</feature>
<dbReference type="Gene3D" id="1.10.3720.10">
    <property type="entry name" value="MetI-like"/>
    <property type="match status" value="1"/>
</dbReference>
<dbReference type="EMBL" id="QSON01000002">
    <property type="protein sequence ID" value="RGJ07021.1"/>
    <property type="molecule type" value="Genomic_DNA"/>
</dbReference>
<evidence type="ECO:0000313" key="9">
    <source>
        <dbReference type="EMBL" id="RGJ07021.1"/>
    </source>
</evidence>
<feature type="transmembrane region" description="Helical" evidence="7">
    <location>
        <begin position="52"/>
        <end position="73"/>
    </location>
</feature>
<evidence type="ECO:0000256" key="3">
    <source>
        <dbReference type="ARBA" id="ARBA00022475"/>
    </source>
</evidence>
<feature type="transmembrane region" description="Helical" evidence="7">
    <location>
        <begin position="134"/>
        <end position="159"/>
    </location>
</feature>
<dbReference type="InterPro" id="IPR035906">
    <property type="entry name" value="MetI-like_sf"/>
</dbReference>
<keyword evidence="2 7" id="KW-0813">Transport</keyword>
<dbReference type="GO" id="GO:0005886">
    <property type="term" value="C:plasma membrane"/>
    <property type="evidence" value="ECO:0007669"/>
    <property type="project" value="UniProtKB-SubCell"/>
</dbReference>
<organism evidence="9 10">
    <name type="scientific">Hungatella hathewayi</name>
    <dbReference type="NCBI Taxonomy" id="154046"/>
    <lineage>
        <taxon>Bacteria</taxon>
        <taxon>Bacillati</taxon>
        <taxon>Bacillota</taxon>
        <taxon>Clostridia</taxon>
        <taxon>Lachnospirales</taxon>
        <taxon>Lachnospiraceae</taxon>
        <taxon>Hungatella</taxon>
    </lineage>
</organism>